<evidence type="ECO:0000313" key="6">
    <source>
        <dbReference type="EMBL" id="MPM09901.1"/>
    </source>
</evidence>
<dbReference type="Pfam" id="PF00672">
    <property type="entry name" value="HAMP"/>
    <property type="match status" value="1"/>
</dbReference>
<evidence type="ECO:0000256" key="3">
    <source>
        <dbReference type="SAM" id="Phobius"/>
    </source>
</evidence>
<dbReference type="InterPro" id="IPR004090">
    <property type="entry name" value="Chemotax_Me-accpt_rcpt"/>
</dbReference>
<protein>
    <recommendedName>
        <fullName evidence="7">Methyl-accepting chemotaxis protein YoaH</fullName>
    </recommendedName>
</protein>
<dbReference type="GO" id="GO:0016020">
    <property type="term" value="C:membrane"/>
    <property type="evidence" value="ECO:0007669"/>
    <property type="project" value="InterPro"/>
</dbReference>
<evidence type="ECO:0008006" key="7">
    <source>
        <dbReference type="Google" id="ProtNLM"/>
    </source>
</evidence>
<dbReference type="Gene3D" id="1.10.287.950">
    <property type="entry name" value="Methyl-accepting chemotaxis protein"/>
    <property type="match status" value="1"/>
</dbReference>
<evidence type="ECO:0000259" key="4">
    <source>
        <dbReference type="PROSITE" id="PS50111"/>
    </source>
</evidence>
<feature type="domain" description="HAMP" evidence="5">
    <location>
        <begin position="178"/>
        <end position="230"/>
    </location>
</feature>
<dbReference type="SMART" id="SM00283">
    <property type="entry name" value="MA"/>
    <property type="match status" value="1"/>
</dbReference>
<keyword evidence="3" id="KW-1133">Transmembrane helix</keyword>
<dbReference type="GO" id="GO:0004888">
    <property type="term" value="F:transmembrane signaling receptor activity"/>
    <property type="evidence" value="ECO:0007669"/>
    <property type="project" value="InterPro"/>
</dbReference>
<proteinExistence type="inferred from homology"/>
<evidence type="ECO:0000256" key="2">
    <source>
        <dbReference type="ARBA" id="ARBA00029447"/>
    </source>
</evidence>
<dbReference type="PRINTS" id="PR00260">
    <property type="entry name" value="CHEMTRNSDUCR"/>
</dbReference>
<dbReference type="GO" id="GO:0006935">
    <property type="term" value="P:chemotaxis"/>
    <property type="evidence" value="ECO:0007669"/>
    <property type="project" value="InterPro"/>
</dbReference>
<dbReference type="SMART" id="SM00304">
    <property type="entry name" value="HAMP"/>
    <property type="match status" value="1"/>
</dbReference>
<evidence type="ECO:0000256" key="1">
    <source>
        <dbReference type="ARBA" id="ARBA00023224"/>
    </source>
</evidence>
<dbReference type="InterPro" id="IPR004089">
    <property type="entry name" value="MCPsignal_dom"/>
</dbReference>
<evidence type="ECO:0000259" key="5">
    <source>
        <dbReference type="PROSITE" id="PS50885"/>
    </source>
</evidence>
<keyword evidence="1" id="KW-0807">Transducer</keyword>
<comment type="caution">
    <text evidence="6">The sequence shown here is derived from an EMBL/GenBank/DDBJ whole genome shotgun (WGS) entry which is preliminary data.</text>
</comment>
<dbReference type="AlphaFoldDB" id="A0A644X1Y7"/>
<dbReference type="PANTHER" id="PTHR32089">
    <property type="entry name" value="METHYL-ACCEPTING CHEMOTAXIS PROTEIN MCPB"/>
    <property type="match status" value="1"/>
</dbReference>
<keyword evidence="3" id="KW-0812">Transmembrane</keyword>
<accession>A0A644X1Y7</accession>
<dbReference type="PROSITE" id="PS50885">
    <property type="entry name" value="HAMP"/>
    <property type="match status" value="1"/>
</dbReference>
<dbReference type="InterPro" id="IPR003660">
    <property type="entry name" value="HAMP_dom"/>
</dbReference>
<gene>
    <name evidence="6" type="ORF">SDC9_56224</name>
</gene>
<dbReference type="PROSITE" id="PS50111">
    <property type="entry name" value="CHEMOTAXIS_TRANSDUC_2"/>
    <property type="match status" value="1"/>
</dbReference>
<dbReference type="PANTHER" id="PTHR32089:SF112">
    <property type="entry name" value="LYSOZYME-LIKE PROTEIN-RELATED"/>
    <property type="match status" value="1"/>
</dbReference>
<reference evidence="6" key="1">
    <citation type="submission" date="2019-08" db="EMBL/GenBank/DDBJ databases">
        <authorList>
            <person name="Kucharzyk K."/>
            <person name="Murdoch R.W."/>
            <person name="Higgins S."/>
            <person name="Loffler F."/>
        </authorList>
    </citation>
    <scope>NUCLEOTIDE SEQUENCE</scope>
</reference>
<dbReference type="CDD" id="cd06225">
    <property type="entry name" value="HAMP"/>
    <property type="match status" value="1"/>
</dbReference>
<dbReference type="Pfam" id="PF00015">
    <property type="entry name" value="MCPsignal"/>
    <property type="match status" value="1"/>
</dbReference>
<keyword evidence="3" id="KW-0472">Membrane</keyword>
<sequence length="536" mass="61201">MIFLGGLGVYGILFGRNSLEKLQIENKKLSTLYEINYNINSLDNIITYVIDETKVSSKGYYKIRYNNITQQIQEKINVYEDKNYTKDINNYFIKLEELINIIDNKNYIEANEFYKKEITNEKITIEEKSSELLKKHSLNVNILSNKYNDESNIIIVLNLIMIIIAILLSYFLLIKLKEKLSRQLKNISSYAKALGEGNLNYRMKDYYNDEIGEVIEELNLAIESIKNILNQTKKMVYTSNENSENNVISSDKIKKTISLAKKDTLNTSDKVAMLNDDCETAACKIQEIIAVNKVISKEIIKNSNNANDMSKKAIQIEKLSLKSVENAFNIFETKSKHIELSLERGKIIKEIESMLKIINSIFKQINLLAINASIEAAKAENSGHGFSIIAEEIRKLSDETELNLKNVKETILSVISVFNDISRDSKDLVKYLNSKVKDDYNLLIDISKSYGEDMKLLSEESIKINNLTENIFAYMGEIGEKIENIAISTSDILSNSKDTNSDMCKIEEFIKGLGDSIENEKIVLNKLNLSLNNFII</sequence>
<feature type="domain" description="Methyl-accepting transducer" evidence="4">
    <location>
        <begin position="256"/>
        <end position="493"/>
    </location>
</feature>
<dbReference type="SUPFAM" id="SSF58104">
    <property type="entry name" value="Methyl-accepting chemotaxis protein (MCP) signaling domain"/>
    <property type="match status" value="1"/>
</dbReference>
<dbReference type="EMBL" id="VSSQ01001626">
    <property type="protein sequence ID" value="MPM09901.1"/>
    <property type="molecule type" value="Genomic_DNA"/>
</dbReference>
<comment type="similarity">
    <text evidence="2">Belongs to the methyl-accepting chemotaxis (MCP) protein family.</text>
</comment>
<dbReference type="Gene3D" id="6.10.340.10">
    <property type="match status" value="1"/>
</dbReference>
<feature type="transmembrane region" description="Helical" evidence="3">
    <location>
        <begin position="153"/>
        <end position="173"/>
    </location>
</feature>
<dbReference type="GO" id="GO:0007165">
    <property type="term" value="P:signal transduction"/>
    <property type="evidence" value="ECO:0007669"/>
    <property type="project" value="UniProtKB-KW"/>
</dbReference>
<name>A0A644X1Y7_9ZZZZ</name>
<organism evidence="6">
    <name type="scientific">bioreactor metagenome</name>
    <dbReference type="NCBI Taxonomy" id="1076179"/>
    <lineage>
        <taxon>unclassified sequences</taxon>
        <taxon>metagenomes</taxon>
        <taxon>ecological metagenomes</taxon>
    </lineage>
</organism>